<protein>
    <recommendedName>
        <fullName evidence="4">HTH CENPB-type domain-containing protein</fullName>
    </recommendedName>
</protein>
<sequence length="190" mass="21837">MPVEQTVKQCAPRPKPNHEIYEKRRKRGPTTKTHRTAAVTTDSEKKKNLTLGNKLQIIQYMNDHPTSTQQQVCDYFCTRSDSLGGKLFFNQSTISHIWVQKEELLERATSILNALSMTHACVVTNSNVDTALFCWVKYFNLEKGEVASGLMLQAKRTYFENQFNVPENERLQGPGWVQSFCKAYNISELR</sequence>
<dbReference type="Proteomes" id="UP000297245">
    <property type="component" value="Unassembled WGS sequence"/>
</dbReference>
<dbReference type="EMBL" id="ML179329">
    <property type="protein sequence ID" value="THU90615.1"/>
    <property type="molecule type" value="Genomic_DNA"/>
</dbReference>
<feature type="region of interest" description="Disordered" evidence="1">
    <location>
        <begin position="1"/>
        <end position="44"/>
    </location>
</feature>
<evidence type="ECO:0000313" key="2">
    <source>
        <dbReference type="EMBL" id="THU90615.1"/>
    </source>
</evidence>
<dbReference type="AlphaFoldDB" id="A0A4V4HEC9"/>
<feature type="compositionally biased region" description="Basic residues" evidence="1">
    <location>
        <begin position="23"/>
        <end position="35"/>
    </location>
</feature>
<reference evidence="2 3" key="1">
    <citation type="journal article" date="2019" name="Nat. Ecol. Evol.">
        <title>Megaphylogeny resolves global patterns of mushroom evolution.</title>
        <authorList>
            <person name="Varga T."/>
            <person name="Krizsan K."/>
            <person name="Foldi C."/>
            <person name="Dima B."/>
            <person name="Sanchez-Garcia M."/>
            <person name="Sanchez-Ramirez S."/>
            <person name="Szollosi G.J."/>
            <person name="Szarkandi J.G."/>
            <person name="Papp V."/>
            <person name="Albert L."/>
            <person name="Andreopoulos W."/>
            <person name="Angelini C."/>
            <person name="Antonin V."/>
            <person name="Barry K.W."/>
            <person name="Bougher N.L."/>
            <person name="Buchanan P."/>
            <person name="Buyck B."/>
            <person name="Bense V."/>
            <person name="Catcheside P."/>
            <person name="Chovatia M."/>
            <person name="Cooper J."/>
            <person name="Damon W."/>
            <person name="Desjardin D."/>
            <person name="Finy P."/>
            <person name="Geml J."/>
            <person name="Haridas S."/>
            <person name="Hughes K."/>
            <person name="Justo A."/>
            <person name="Karasinski D."/>
            <person name="Kautmanova I."/>
            <person name="Kiss B."/>
            <person name="Kocsube S."/>
            <person name="Kotiranta H."/>
            <person name="LaButti K.M."/>
            <person name="Lechner B.E."/>
            <person name="Liimatainen K."/>
            <person name="Lipzen A."/>
            <person name="Lukacs Z."/>
            <person name="Mihaltcheva S."/>
            <person name="Morgado L.N."/>
            <person name="Niskanen T."/>
            <person name="Noordeloos M.E."/>
            <person name="Ohm R.A."/>
            <person name="Ortiz-Santana B."/>
            <person name="Ovrebo C."/>
            <person name="Racz N."/>
            <person name="Riley R."/>
            <person name="Savchenko A."/>
            <person name="Shiryaev A."/>
            <person name="Soop K."/>
            <person name="Spirin V."/>
            <person name="Szebenyi C."/>
            <person name="Tomsovsky M."/>
            <person name="Tulloss R.E."/>
            <person name="Uehling J."/>
            <person name="Grigoriev I.V."/>
            <person name="Vagvolgyi C."/>
            <person name="Papp T."/>
            <person name="Martin F.M."/>
            <person name="Miettinen O."/>
            <person name="Hibbett D.S."/>
            <person name="Nagy L.G."/>
        </authorList>
    </citation>
    <scope>NUCLEOTIDE SEQUENCE [LARGE SCALE GENOMIC DNA]</scope>
    <source>
        <strain evidence="2 3">CBS 962.96</strain>
    </source>
</reference>
<name>A0A4V4HEC9_DENBC</name>
<dbReference type="Gene3D" id="1.10.10.60">
    <property type="entry name" value="Homeodomain-like"/>
    <property type="match status" value="1"/>
</dbReference>
<evidence type="ECO:0000256" key="1">
    <source>
        <dbReference type="SAM" id="MobiDB-lite"/>
    </source>
</evidence>
<evidence type="ECO:0008006" key="4">
    <source>
        <dbReference type="Google" id="ProtNLM"/>
    </source>
</evidence>
<gene>
    <name evidence="2" type="ORF">K435DRAFT_864118</name>
</gene>
<dbReference type="OrthoDB" id="3054417at2759"/>
<organism evidence="2 3">
    <name type="scientific">Dendrothele bispora (strain CBS 962.96)</name>
    <dbReference type="NCBI Taxonomy" id="1314807"/>
    <lineage>
        <taxon>Eukaryota</taxon>
        <taxon>Fungi</taxon>
        <taxon>Dikarya</taxon>
        <taxon>Basidiomycota</taxon>
        <taxon>Agaricomycotina</taxon>
        <taxon>Agaricomycetes</taxon>
        <taxon>Agaricomycetidae</taxon>
        <taxon>Agaricales</taxon>
        <taxon>Agaricales incertae sedis</taxon>
        <taxon>Dendrothele</taxon>
    </lineage>
</organism>
<accession>A0A4V4HEC9</accession>
<proteinExistence type="predicted"/>
<evidence type="ECO:0000313" key="3">
    <source>
        <dbReference type="Proteomes" id="UP000297245"/>
    </source>
</evidence>
<keyword evidence="3" id="KW-1185">Reference proteome</keyword>